<dbReference type="EnsemblPlants" id="KQL16813">
    <property type="protein sequence ID" value="KQL16813"/>
    <property type="gene ID" value="SETIT_023962mg"/>
</dbReference>
<keyword evidence="2" id="KW-1185">Reference proteome</keyword>
<dbReference type="AlphaFoldDB" id="K3ZBP1"/>
<dbReference type="Gramene" id="KQL16813">
    <property type="protein sequence ID" value="KQL16813"/>
    <property type="gene ID" value="SETIT_023962mg"/>
</dbReference>
<name>K3ZBP1_SETIT</name>
<protein>
    <submittedName>
        <fullName evidence="1">Uncharacterized protein</fullName>
    </submittedName>
</protein>
<sequence>MAAAAGGDDGVCYKLELHVVMVTAAKIDSTRTVYCPLCSSFVGAEIYRTRLPVVRFGL</sequence>
<organism evidence="1 2">
    <name type="scientific">Setaria italica</name>
    <name type="common">Foxtail millet</name>
    <name type="synonym">Panicum italicum</name>
    <dbReference type="NCBI Taxonomy" id="4555"/>
    <lineage>
        <taxon>Eukaryota</taxon>
        <taxon>Viridiplantae</taxon>
        <taxon>Streptophyta</taxon>
        <taxon>Embryophyta</taxon>
        <taxon>Tracheophyta</taxon>
        <taxon>Spermatophyta</taxon>
        <taxon>Magnoliopsida</taxon>
        <taxon>Liliopsida</taxon>
        <taxon>Poales</taxon>
        <taxon>Poaceae</taxon>
        <taxon>PACMAD clade</taxon>
        <taxon>Panicoideae</taxon>
        <taxon>Panicodae</taxon>
        <taxon>Paniceae</taxon>
        <taxon>Cenchrinae</taxon>
        <taxon>Setaria</taxon>
    </lineage>
</organism>
<reference evidence="2" key="1">
    <citation type="journal article" date="2012" name="Nat. Biotechnol.">
        <title>Reference genome sequence of the model plant Setaria.</title>
        <authorList>
            <person name="Bennetzen J.L."/>
            <person name="Schmutz J."/>
            <person name="Wang H."/>
            <person name="Percifield R."/>
            <person name="Hawkins J."/>
            <person name="Pontaroli A.C."/>
            <person name="Estep M."/>
            <person name="Feng L."/>
            <person name="Vaughn J.N."/>
            <person name="Grimwood J."/>
            <person name="Jenkins J."/>
            <person name="Barry K."/>
            <person name="Lindquist E."/>
            <person name="Hellsten U."/>
            <person name="Deshpande S."/>
            <person name="Wang X."/>
            <person name="Wu X."/>
            <person name="Mitros T."/>
            <person name="Triplett J."/>
            <person name="Yang X."/>
            <person name="Ye C.Y."/>
            <person name="Mauro-Herrera M."/>
            <person name="Wang L."/>
            <person name="Li P."/>
            <person name="Sharma M."/>
            <person name="Sharma R."/>
            <person name="Ronald P.C."/>
            <person name="Panaud O."/>
            <person name="Kellogg E.A."/>
            <person name="Brutnell T.P."/>
            <person name="Doust A.N."/>
            <person name="Tuskan G.A."/>
            <person name="Rokhsar D."/>
            <person name="Devos K.M."/>
        </authorList>
    </citation>
    <scope>NUCLEOTIDE SEQUENCE [LARGE SCALE GENOMIC DNA]</scope>
    <source>
        <strain evidence="2">cv. Yugu1</strain>
    </source>
</reference>
<reference evidence="1" key="2">
    <citation type="submission" date="2018-08" db="UniProtKB">
        <authorList>
            <consortium name="EnsemblPlants"/>
        </authorList>
    </citation>
    <scope>IDENTIFICATION</scope>
    <source>
        <strain evidence="1">Yugu1</strain>
    </source>
</reference>
<proteinExistence type="predicted"/>
<dbReference type="InParanoid" id="K3ZBP1"/>
<dbReference type="Proteomes" id="UP000004995">
    <property type="component" value="Unassembled WGS sequence"/>
</dbReference>
<evidence type="ECO:0000313" key="2">
    <source>
        <dbReference type="Proteomes" id="UP000004995"/>
    </source>
</evidence>
<evidence type="ECO:0000313" key="1">
    <source>
        <dbReference type="EnsemblPlants" id="KQL16813"/>
    </source>
</evidence>
<dbReference type="HOGENOM" id="CLU_2982671_0_0_1"/>
<dbReference type="EMBL" id="AGNK02002061">
    <property type="status" value="NOT_ANNOTATED_CDS"/>
    <property type="molecule type" value="Genomic_DNA"/>
</dbReference>
<accession>K3ZBP1</accession>